<gene>
    <name evidence="2" type="ORF">AVDCRST_MAG11-3750</name>
</gene>
<proteinExistence type="predicted"/>
<organism evidence="2">
    <name type="scientific">uncultured Gemmatimonadaceae bacterium</name>
    <dbReference type="NCBI Taxonomy" id="246130"/>
    <lineage>
        <taxon>Bacteria</taxon>
        <taxon>Pseudomonadati</taxon>
        <taxon>Gemmatimonadota</taxon>
        <taxon>Gemmatimonadia</taxon>
        <taxon>Gemmatimonadales</taxon>
        <taxon>Gemmatimonadaceae</taxon>
        <taxon>environmental samples</taxon>
    </lineage>
</organism>
<name>A0A6J4MB91_9BACT</name>
<sequence length="161" mass="17759">AHLPALDRLDPPRAARLVPRHHPLARRDRGGHRRGRAARPLARARPGPAARAVRAARGLRARRRARPRRGRAAPEQLQRAAVGVARPRLRARGGGRRDAREPRAHRARPRAVGERHRPPARLARGRRAHAPLPCPARPPLHLRPRRDRAGGAGVDGAETTV</sequence>
<feature type="compositionally biased region" description="Basic residues" evidence="1">
    <location>
        <begin position="18"/>
        <end position="37"/>
    </location>
</feature>
<feature type="compositionally biased region" description="Basic residues" evidence="1">
    <location>
        <begin position="57"/>
        <end position="71"/>
    </location>
</feature>
<dbReference type="EMBL" id="CADCTU010000797">
    <property type="protein sequence ID" value="CAA9354844.1"/>
    <property type="molecule type" value="Genomic_DNA"/>
</dbReference>
<reference evidence="2" key="1">
    <citation type="submission" date="2020-02" db="EMBL/GenBank/DDBJ databases">
        <authorList>
            <person name="Meier V. D."/>
        </authorList>
    </citation>
    <scope>NUCLEOTIDE SEQUENCE</scope>
    <source>
        <strain evidence="2">AVDCRST_MAG11</strain>
    </source>
</reference>
<accession>A0A6J4MB91</accession>
<feature type="compositionally biased region" description="Low complexity" evidence="1">
    <location>
        <begin position="38"/>
        <end position="56"/>
    </location>
</feature>
<evidence type="ECO:0000256" key="1">
    <source>
        <dbReference type="SAM" id="MobiDB-lite"/>
    </source>
</evidence>
<feature type="non-terminal residue" evidence="2">
    <location>
        <position position="1"/>
    </location>
</feature>
<feature type="compositionally biased region" description="Basic and acidic residues" evidence="1">
    <location>
        <begin position="95"/>
        <end position="104"/>
    </location>
</feature>
<feature type="region of interest" description="Disordered" evidence="1">
    <location>
        <begin position="1"/>
        <end position="161"/>
    </location>
</feature>
<evidence type="ECO:0000313" key="2">
    <source>
        <dbReference type="EMBL" id="CAA9354844.1"/>
    </source>
</evidence>
<feature type="compositionally biased region" description="Basic and acidic residues" evidence="1">
    <location>
        <begin position="1"/>
        <end position="13"/>
    </location>
</feature>
<dbReference type="AlphaFoldDB" id="A0A6J4MB91"/>
<feature type="non-terminal residue" evidence="2">
    <location>
        <position position="161"/>
    </location>
</feature>
<protein>
    <submittedName>
        <fullName evidence="2">Uncharacterized protein</fullName>
    </submittedName>
</protein>